<name>A0A6P1MFW2_9BACT</name>
<reference evidence="3 4" key="1">
    <citation type="submission" date="2020-01" db="EMBL/GenBank/DDBJ databases">
        <title>Ponticoccus aerotolerans gen. nov., sp. nov., an anaerobic bacterium and proposal of Ponticoccusceae fam. nov., Ponticoccusles ord. nov. and Ponticoccuse classis nov. in the phylum Kiritimatiellaeota.</title>
        <authorList>
            <person name="Zhou L.Y."/>
            <person name="Du Z.J."/>
        </authorList>
    </citation>
    <scope>NUCLEOTIDE SEQUENCE [LARGE SCALE GENOMIC DNA]</scope>
    <source>
        <strain evidence="3 4">S-5007</strain>
    </source>
</reference>
<sequence>MFYPADPDELHRMVRRFLDHAEASSLLPPKAVIVPHAGYVYSGAVAASAYACVDPTEISRVVLIGPSHRVMLEGMAIPESLIWETPIGDVQIDFDAMEKVSSFAQVLFSERAHLEEHCLEVQLPFLQELLGDRFRLAPMVVGDCSPDDVADVLEVLWGGPETLVVVSSDLSHYLPYERACLKDQTTVRAIEDLDVYRLEGDSACGLNAIAGLICLAQRRGMRSKLLDLRNSGDTAGSREQVVGYGAFAFYE</sequence>
<dbReference type="Gene3D" id="3.40.830.10">
    <property type="entry name" value="LigB-like"/>
    <property type="match status" value="1"/>
</dbReference>
<dbReference type="PANTHER" id="PTHR11060">
    <property type="entry name" value="PROTEIN MEMO1"/>
    <property type="match status" value="1"/>
</dbReference>
<gene>
    <name evidence="3" type="primary">amrB</name>
    <name evidence="3" type="ORF">GT409_08875</name>
</gene>
<dbReference type="PANTHER" id="PTHR11060:SF0">
    <property type="entry name" value="PROTEIN MEMO1"/>
    <property type="match status" value="1"/>
</dbReference>
<evidence type="ECO:0000313" key="4">
    <source>
        <dbReference type="Proteomes" id="UP000464954"/>
    </source>
</evidence>
<proteinExistence type="inferred from homology"/>
<dbReference type="InterPro" id="IPR002737">
    <property type="entry name" value="MEMO1_fam"/>
</dbReference>
<dbReference type="AlphaFoldDB" id="A0A6P1MFW2"/>
<comment type="similarity">
    <text evidence="1 2">Belongs to the MEMO1 family.</text>
</comment>
<evidence type="ECO:0000313" key="3">
    <source>
        <dbReference type="EMBL" id="QHI70908.1"/>
    </source>
</evidence>
<evidence type="ECO:0000256" key="1">
    <source>
        <dbReference type="ARBA" id="ARBA00006315"/>
    </source>
</evidence>
<dbReference type="HAMAP" id="MF_00055">
    <property type="entry name" value="MEMO1"/>
    <property type="match status" value="1"/>
</dbReference>
<accession>A0A6P1MFW2</accession>
<evidence type="ECO:0000256" key="2">
    <source>
        <dbReference type="HAMAP-Rule" id="MF_00055"/>
    </source>
</evidence>
<dbReference type="EMBL" id="CP047593">
    <property type="protein sequence ID" value="QHI70908.1"/>
    <property type="molecule type" value="Genomic_DNA"/>
</dbReference>
<dbReference type="Pfam" id="PF01875">
    <property type="entry name" value="Memo"/>
    <property type="match status" value="1"/>
</dbReference>
<organism evidence="3 4">
    <name type="scientific">Tichowtungia aerotolerans</name>
    <dbReference type="NCBI Taxonomy" id="2697043"/>
    <lineage>
        <taxon>Bacteria</taxon>
        <taxon>Pseudomonadati</taxon>
        <taxon>Kiritimatiellota</taxon>
        <taxon>Tichowtungiia</taxon>
        <taxon>Tichowtungiales</taxon>
        <taxon>Tichowtungiaceae</taxon>
        <taxon>Tichowtungia</taxon>
    </lineage>
</organism>
<dbReference type="CDD" id="cd07361">
    <property type="entry name" value="MEMO_like"/>
    <property type="match status" value="1"/>
</dbReference>
<dbReference type="NCBIfam" id="TIGR04336">
    <property type="entry name" value="AmmeMemoSam_B"/>
    <property type="match status" value="1"/>
</dbReference>
<protein>
    <recommendedName>
        <fullName evidence="2">MEMO1 family protein GT409_08875</fullName>
    </recommendedName>
</protein>
<keyword evidence="4" id="KW-1185">Reference proteome</keyword>
<dbReference type="Proteomes" id="UP000464954">
    <property type="component" value="Chromosome"/>
</dbReference>
<dbReference type="KEGG" id="taer:GT409_08875"/>